<dbReference type="Proteomes" id="UP001355207">
    <property type="component" value="Chromosome 3"/>
</dbReference>
<evidence type="ECO:0000313" key="4">
    <source>
        <dbReference type="EMBL" id="WWC87445.1"/>
    </source>
</evidence>
<dbReference type="PANTHER" id="PTHR30502:SF8">
    <property type="entry name" value="SYNTHASE, PUTATIVE-RELATED"/>
    <property type="match status" value="1"/>
</dbReference>
<proteinExistence type="predicted"/>
<dbReference type="EMBL" id="CP144100">
    <property type="protein sequence ID" value="WWC87445.1"/>
    <property type="molecule type" value="Genomic_DNA"/>
</dbReference>
<keyword evidence="5" id="KW-1185">Reference proteome</keyword>
<dbReference type="GO" id="GO:0005737">
    <property type="term" value="C:cytoplasm"/>
    <property type="evidence" value="ECO:0007669"/>
    <property type="project" value="TreeGrafter"/>
</dbReference>
<dbReference type="InterPro" id="IPR050251">
    <property type="entry name" value="HpcH-HpaI_aldolase"/>
</dbReference>
<dbReference type="RefSeq" id="XP_066074208.1">
    <property type="nucleotide sequence ID" value="XM_066218111.1"/>
</dbReference>
<reference evidence="4 5" key="1">
    <citation type="submission" date="2024-01" db="EMBL/GenBank/DDBJ databases">
        <title>Comparative genomics of Cryptococcus and Kwoniella reveals pathogenesis evolution and contrasting modes of karyotype evolution via chromosome fusion or intercentromeric recombination.</title>
        <authorList>
            <person name="Coelho M.A."/>
            <person name="David-Palma M."/>
            <person name="Shea T."/>
            <person name="Bowers K."/>
            <person name="McGinley-Smith S."/>
            <person name="Mohammad A.W."/>
            <person name="Gnirke A."/>
            <person name="Yurkov A.M."/>
            <person name="Nowrousian M."/>
            <person name="Sun S."/>
            <person name="Cuomo C.A."/>
            <person name="Heitman J."/>
        </authorList>
    </citation>
    <scope>NUCLEOTIDE SEQUENCE [LARGE SCALE GENOMIC DNA]</scope>
    <source>
        <strain evidence="4 5">CBS 6074</strain>
    </source>
</reference>
<evidence type="ECO:0000313" key="5">
    <source>
        <dbReference type="Proteomes" id="UP001355207"/>
    </source>
</evidence>
<organism evidence="4 5">
    <name type="scientific">Kwoniella dendrophila CBS 6074</name>
    <dbReference type="NCBI Taxonomy" id="1295534"/>
    <lineage>
        <taxon>Eukaryota</taxon>
        <taxon>Fungi</taxon>
        <taxon>Dikarya</taxon>
        <taxon>Basidiomycota</taxon>
        <taxon>Agaricomycotina</taxon>
        <taxon>Tremellomycetes</taxon>
        <taxon>Tremellales</taxon>
        <taxon>Cryptococcaceae</taxon>
        <taxon>Kwoniella</taxon>
    </lineage>
</organism>
<protein>
    <recommendedName>
        <fullName evidence="3">HpcH/HpaI aldolase/citrate lyase domain-containing protein</fullName>
    </recommendedName>
</protein>
<evidence type="ECO:0000259" key="3">
    <source>
        <dbReference type="Pfam" id="PF03328"/>
    </source>
</evidence>
<dbReference type="InterPro" id="IPR005000">
    <property type="entry name" value="Aldolase/citrate-lyase_domain"/>
</dbReference>
<gene>
    <name evidence="4" type="ORF">L201_002334</name>
</gene>
<dbReference type="GO" id="GO:0016832">
    <property type="term" value="F:aldehyde-lyase activity"/>
    <property type="evidence" value="ECO:0007669"/>
    <property type="project" value="TreeGrafter"/>
</dbReference>
<keyword evidence="2" id="KW-0456">Lyase</keyword>
<dbReference type="InterPro" id="IPR015813">
    <property type="entry name" value="Pyrv/PenolPyrv_kinase-like_dom"/>
</dbReference>
<evidence type="ECO:0000256" key="1">
    <source>
        <dbReference type="ARBA" id="ARBA00022723"/>
    </source>
</evidence>
<feature type="domain" description="HpcH/HpaI aldolase/citrate lyase" evidence="3">
    <location>
        <begin position="64"/>
        <end position="256"/>
    </location>
</feature>
<keyword evidence="1" id="KW-0479">Metal-binding</keyword>
<dbReference type="GO" id="GO:0046872">
    <property type="term" value="F:metal ion binding"/>
    <property type="evidence" value="ECO:0007669"/>
    <property type="project" value="UniProtKB-KW"/>
</dbReference>
<accession>A0AAX4JPX3</accession>
<dbReference type="GeneID" id="91093006"/>
<name>A0AAX4JPX3_9TREE</name>
<dbReference type="SUPFAM" id="SSF51621">
    <property type="entry name" value="Phosphoenolpyruvate/pyruvate domain"/>
    <property type="match status" value="1"/>
</dbReference>
<dbReference type="InterPro" id="IPR040442">
    <property type="entry name" value="Pyrv_kinase-like_dom_sf"/>
</dbReference>
<dbReference type="AlphaFoldDB" id="A0AAX4JPX3"/>
<evidence type="ECO:0000256" key="2">
    <source>
        <dbReference type="ARBA" id="ARBA00023239"/>
    </source>
</evidence>
<dbReference type="Gene3D" id="3.20.20.60">
    <property type="entry name" value="Phosphoenolpyruvate-binding domains"/>
    <property type="match status" value="1"/>
</dbReference>
<dbReference type="PANTHER" id="PTHR30502">
    <property type="entry name" value="2-KETO-3-DEOXY-L-RHAMNONATE ALDOLASE"/>
    <property type="match status" value="1"/>
</dbReference>
<dbReference type="Pfam" id="PF03328">
    <property type="entry name" value="HpcH_HpaI"/>
    <property type="match status" value="1"/>
</dbReference>
<sequence length="314" mass="34196">MSQHPFGNPPPLGDANFSAFFGVPPAPEQDPSMLNYRGHALHHTFDLKSRLAISREKPMIGQFFAAFPYPNVARMIGQAGYDYVLLDWEHTPFGPETIVELIKTIQYAGEGRTAVIVRVPSLDHQYAAWDAGASGIVFPHISTVEQAKQAIKFCRFPPVGNRSGPPNAMQFGFNDGAANGGGVFEIWNRAAILLQIEDEEGANNAEELAALEEVDGLMLGPGDLAFSLGLGFADIGKDAKWLECTNKVFTAAKNHKKASMMPGMTSQQIGMNLENGVTMVFASNDSMIMAQGLRNELVSAHEQLKAWKDKKTAE</sequence>